<feature type="compositionally biased region" description="Acidic residues" evidence="1">
    <location>
        <begin position="438"/>
        <end position="461"/>
    </location>
</feature>
<evidence type="ECO:0000259" key="2">
    <source>
        <dbReference type="Pfam" id="PF01047"/>
    </source>
</evidence>
<dbReference type="Pfam" id="PF13749">
    <property type="entry name" value="HATPase_c_4"/>
    <property type="match status" value="1"/>
</dbReference>
<dbReference type="Pfam" id="PF01047">
    <property type="entry name" value="MarR"/>
    <property type="match status" value="1"/>
</dbReference>
<dbReference type="EMBL" id="ACKP02000012">
    <property type="protein sequence ID" value="EEX77871.1"/>
    <property type="molecule type" value="Genomic_DNA"/>
</dbReference>
<protein>
    <submittedName>
        <fullName evidence="4">Divergent AAA domain protein</fullName>
    </submittedName>
</protein>
<dbReference type="Gene3D" id="3.30.565.60">
    <property type="match status" value="1"/>
</dbReference>
<evidence type="ECO:0000259" key="3">
    <source>
        <dbReference type="Pfam" id="PF04326"/>
    </source>
</evidence>
<dbReference type="InterPro" id="IPR038461">
    <property type="entry name" value="Schlafen_AlbA_2_dom_sf"/>
</dbReference>
<accession>C9LT25</accession>
<dbReference type="AlphaFoldDB" id="C9LT25"/>
<evidence type="ECO:0000256" key="1">
    <source>
        <dbReference type="SAM" id="MobiDB-lite"/>
    </source>
</evidence>
<dbReference type="InterPro" id="IPR007421">
    <property type="entry name" value="Schlafen_AlbA_2_dom"/>
</dbReference>
<dbReference type="eggNOG" id="COG3064">
    <property type="taxonomic scope" value="Bacteria"/>
</dbReference>
<dbReference type="PANTHER" id="PTHR30595:SF6">
    <property type="entry name" value="SCHLAFEN ALBA-2 DOMAIN-CONTAINING PROTEIN"/>
    <property type="match status" value="1"/>
</dbReference>
<dbReference type="InterPro" id="IPR038475">
    <property type="entry name" value="RecG_C_sf"/>
</dbReference>
<dbReference type="SUPFAM" id="SSF46785">
    <property type="entry name" value="Winged helix' DNA-binding domain"/>
    <property type="match status" value="1"/>
</dbReference>
<dbReference type="STRING" id="546271.Selsp_1579"/>
<name>C9LT25_SELS3</name>
<dbReference type="Gene3D" id="3.30.950.30">
    <property type="entry name" value="Schlafen, AAA domain"/>
    <property type="match status" value="1"/>
</dbReference>
<feature type="domain" description="Schlafen AlbA-2" evidence="3">
    <location>
        <begin position="26"/>
        <end position="125"/>
    </location>
</feature>
<feature type="region of interest" description="Disordered" evidence="1">
    <location>
        <begin position="432"/>
        <end position="474"/>
    </location>
</feature>
<dbReference type="InterPro" id="IPR000835">
    <property type="entry name" value="HTH_MarR-typ"/>
</dbReference>
<organism evidence="4 5">
    <name type="scientific">Selenomonas sputigena (strain ATCC 35185 / DSM 20758 / CCUG 44933 / VPI D19B-28)</name>
    <dbReference type="NCBI Taxonomy" id="546271"/>
    <lineage>
        <taxon>Bacteria</taxon>
        <taxon>Bacillati</taxon>
        <taxon>Bacillota</taxon>
        <taxon>Negativicutes</taxon>
        <taxon>Selenomonadales</taxon>
        <taxon>Selenomonadaceae</taxon>
        <taxon>Selenomonas</taxon>
    </lineage>
</organism>
<evidence type="ECO:0000313" key="5">
    <source>
        <dbReference type="Proteomes" id="UP000003505"/>
    </source>
</evidence>
<reference evidence="4 5" key="1">
    <citation type="submission" date="2009-09" db="EMBL/GenBank/DDBJ databases">
        <authorList>
            <person name="Weinstock G."/>
            <person name="Sodergren E."/>
            <person name="Clifton S."/>
            <person name="Fulton L."/>
            <person name="Fulton B."/>
            <person name="Courtney L."/>
            <person name="Fronick C."/>
            <person name="Harrison M."/>
            <person name="Strong C."/>
            <person name="Farmer C."/>
            <person name="Delahaunty K."/>
            <person name="Markovic C."/>
            <person name="Hall O."/>
            <person name="Minx P."/>
            <person name="Tomlinson C."/>
            <person name="Mitreva M."/>
            <person name="Nelson J."/>
            <person name="Hou S."/>
            <person name="Wollam A."/>
            <person name="Pepin K.H."/>
            <person name="Johnson M."/>
            <person name="Bhonagiri V."/>
            <person name="Nash W.E."/>
            <person name="Warren W."/>
            <person name="Chinwalla A."/>
            <person name="Mardis E.R."/>
            <person name="Wilson R.K."/>
        </authorList>
    </citation>
    <scope>NUCLEOTIDE SEQUENCE [LARGE SCALE GENOMIC DNA]</scope>
    <source>
        <strain evidence="5">ATCC 35185 / DSM 20758 / VPI D19B-28</strain>
    </source>
</reference>
<dbReference type="Pfam" id="PF04326">
    <property type="entry name" value="SLFN_AlbA_2"/>
    <property type="match status" value="1"/>
</dbReference>
<dbReference type="eggNOG" id="COG2865">
    <property type="taxonomic scope" value="Bacteria"/>
</dbReference>
<dbReference type="PANTHER" id="PTHR30595">
    <property type="entry name" value="GLPR-RELATED TRANSCRIPTIONAL REPRESSOR"/>
    <property type="match status" value="1"/>
</dbReference>
<dbReference type="GO" id="GO:0003700">
    <property type="term" value="F:DNA-binding transcription factor activity"/>
    <property type="evidence" value="ECO:0007669"/>
    <property type="project" value="InterPro"/>
</dbReference>
<dbReference type="Proteomes" id="UP000003505">
    <property type="component" value="Unassembled WGS sequence"/>
</dbReference>
<sequence>MLNVQEEMTGVRGDFVEQIVAESGSFLNTAVAFANGRGGRIIFYGESGRGFSAEAELIPCIDEITQKIFDSCEPRIFPRVGVELQDGRQVVVVEIFPGMEKPYFVKELGMMDGTYVRVGGATRLAEPYQVQELLLSGTNSSADQLAAESTVSDVEIEEFCRMMYGEAEKRRADDDVVRLQKEDLLAWKLLREEAGECRATGGWHLLAGTAEELFPEGFIQCAEYLGATRLDFVGGEEFAGSLTEQVDGAANYVQERLLARGLKARGLEELPEDLMRRLLARAVCQRNYAAPGRISLVLYEDRLEITVPGLLEEDMTIWKLKTGFSKIRNRAIAAAFLYMGMMTGFQSILPELYRAAKRARLPEPAVITLGDSVRINLYCRAEEEAQQQESVVEETELVQTVEAAEEAEPVQEQELVGEAELVQDVEPVEIVEPVQEQDPVEETELAEEAESVQEVEPIEEAEPIREEEPLPEEIEEEQALLQEESGAGDVLASGISLEDGQDARLVQEVEADHEPDLEPAPELKLELESLADLKADDVALEEEPTEPREEKVSAGQQELSFAVEESAEAMAEESAKEIVKEVLEKPVEVSSEESMEERLLHVIRENPKVTQKALKEALGVSIATVKRMTTALHKAGVIERTGTNRSGEWHILKD</sequence>
<dbReference type="OrthoDB" id="34589at2"/>
<dbReference type="InterPro" id="IPR036390">
    <property type="entry name" value="WH_DNA-bd_sf"/>
</dbReference>
<gene>
    <name evidence="4" type="ORF">SELSPUOL_00605</name>
</gene>
<evidence type="ECO:0000313" key="4">
    <source>
        <dbReference type="EMBL" id="EEX77871.1"/>
    </source>
</evidence>
<feature type="domain" description="HTH marR-type" evidence="2">
    <location>
        <begin position="598"/>
        <end position="641"/>
    </location>
</feature>
<dbReference type="InterPro" id="IPR036388">
    <property type="entry name" value="WH-like_DNA-bd_sf"/>
</dbReference>
<comment type="caution">
    <text evidence="4">The sequence shown here is derived from an EMBL/GenBank/DDBJ whole genome shotgun (WGS) entry which is preliminary data.</text>
</comment>
<dbReference type="Gene3D" id="1.10.10.10">
    <property type="entry name" value="Winged helix-like DNA-binding domain superfamily/Winged helix DNA-binding domain"/>
    <property type="match status" value="1"/>
</dbReference>
<proteinExistence type="predicted"/>